<protein>
    <submittedName>
        <fullName evidence="3">Adenylyl-sulfate kinase</fullName>
        <ecNumber evidence="3">2.7.1.25</ecNumber>
    </submittedName>
</protein>
<evidence type="ECO:0000313" key="4">
    <source>
        <dbReference type="Proteomes" id="UP000823921"/>
    </source>
</evidence>
<dbReference type="SUPFAM" id="SSF53335">
    <property type="entry name" value="S-adenosyl-L-methionine-dependent methyltransferases"/>
    <property type="match status" value="1"/>
</dbReference>
<feature type="domain" description="APS kinase" evidence="2">
    <location>
        <begin position="4"/>
        <end position="147"/>
    </location>
</feature>
<comment type="caution">
    <text evidence="3">The sequence shown here is derived from an EMBL/GenBank/DDBJ whole genome shotgun (WGS) entry which is preliminary data.</text>
</comment>
<dbReference type="NCBIfam" id="NF004041">
    <property type="entry name" value="PRK05541.1"/>
    <property type="match status" value="1"/>
</dbReference>
<dbReference type="InterPro" id="IPR050512">
    <property type="entry name" value="Sulf_AdTrans/APS_kinase"/>
</dbReference>
<dbReference type="PANTHER" id="PTHR42700:SF1">
    <property type="entry name" value="SULFATE ADENYLYLTRANSFERASE"/>
    <property type="match status" value="1"/>
</dbReference>
<keyword evidence="1 3" id="KW-0808">Transferase</keyword>
<dbReference type="GO" id="GO:0019379">
    <property type="term" value="P:sulfate assimilation, phosphoadenylyl sulfate reduction by phosphoadenylyl-sulfate reductase (thioredoxin)"/>
    <property type="evidence" value="ECO:0007669"/>
    <property type="project" value="TreeGrafter"/>
</dbReference>
<dbReference type="Gene3D" id="3.40.50.300">
    <property type="entry name" value="P-loop containing nucleotide triphosphate hydrolases"/>
    <property type="match status" value="1"/>
</dbReference>
<dbReference type="EMBL" id="DWXO01000077">
    <property type="protein sequence ID" value="HJB80879.1"/>
    <property type="molecule type" value="Genomic_DNA"/>
</dbReference>
<dbReference type="Proteomes" id="UP000823921">
    <property type="component" value="Unassembled WGS sequence"/>
</dbReference>
<evidence type="ECO:0000313" key="3">
    <source>
        <dbReference type="EMBL" id="HJB80879.1"/>
    </source>
</evidence>
<name>A0A9D2MNQ0_9FIRM</name>
<dbReference type="GO" id="GO:0005737">
    <property type="term" value="C:cytoplasm"/>
    <property type="evidence" value="ECO:0007669"/>
    <property type="project" value="TreeGrafter"/>
</dbReference>
<dbReference type="Gene3D" id="3.40.50.150">
    <property type="entry name" value="Vaccinia Virus protein VP39"/>
    <property type="match status" value="1"/>
</dbReference>
<gene>
    <name evidence="3" type="ORF">H9712_07825</name>
</gene>
<sequence>MDNKGTVYFFTGLSGAGKTTIGGLFCRRLKATKPNAVYLDGDEIRVAFGEDVGYTHEERLRWAGRIFRVCKLLSDQGIDVVCCSIAMFDSVRQWNREHIPNYKEIYIRVKKETLMQRNQKGLYTAGHNVVGIDLPFDEPKTPDLVIQNDGDRTPLELVEEIERIFYPNIVENPIDNRDYWNQYYNNRICSTEPSPFAQYVSTLVEPGKTLVDLGCGNGRDALFFAGQGLQVLAIDLSGSAIDQLNQMPVENARFLCGDFIASDVHQPEIYDYAYSRFTIHAINQQQEALLLQTVFRSLKCGGKFFIEVRSVNDPLYGKGKAVERNAFFYDNHYRRFIVRDELVKSLENYGFRVEYAKEQTGFAPYGNDDPPVIRIVAVKP</sequence>
<reference evidence="3" key="1">
    <citation type="journal article" date="2021" name="PeerJ">
        <title>Extensive microbial diversity within the chicken gut microbiome revealed by metagenomics and culture.</title>
        <authorList>
            <person name="Gilroy R."/>
            <person name="Ravi A."/>
            <person name="Getino M."/>
            <person name="Pursley I."/>
            <person name="Horton D.L."/>
            <person name="Alikhan N.F."/>
            <person name="Baker D."/>
            <person name="Gharbi K."/>
            <person name="Hall N."/>
            <person name="Watson M."/>
            <person name="Adriaenssens E.M."/>
            <person name="Foster-Nyarko E."/>
            <person name="Jarju S."/>
            <person name="Secka A."/>
            <person name="Antonio M."/>
            <person name="Oren A."/>
            <person name="Chaudhuri R.R."/>
            <person name="La Ragione R."/>
            <person name="Hildebrand F."/>
            <person name="Pallen M.J."/>
        </authorList>
    </citation>
    <scope>NUCLEOTIDE SEQUENCE</scope>
    <source>
        <strain evidence="3">CHK192-8294</strain>
    </source>
</reference>
<reference evidence="3" key="2">
    <citation type="submission" date="2021-04" db="EMBL/GenBank/DDBJ databases">
        <authorList>
            <person name="Gilroy R."/>
        </authorList>
    </citation>
    <scope>NUCLEOTIDE SEQUENCE</scope>
    <source>
        <strain evidence="3">CHK192-8294</strain>
    </source>
</reference>
<evidence type="ECO:0000256" key="1">
    <source>
        <dbReference type="ARBA" id="ARBA00022679"/>
    </source>
</evidence>
<dbReference type="InterPro" id="IPR029063">
    <property type="entry name" value="SAM-dependent_MTases_sf"/>
</dbReference>
<dbReference type="PANTHER" id="PTHR42700">
    <property type="entry name" value="SULFATE ADENYLYLTRANSFERASE"/>
    <property type="match status" value="1"/>
</dbReference>
<dbReference type="InterPro" id="IPR027417">
    <property type="entry name" value="P-loop_NTPase"/>
</dbReference>
<accession>A0A9D2MNQ0</accession>
<organism evidence="3 4">
    <name type="scientific">Candidatus Flavonifractor intestinigallinarum</name>
    <dbReference type="NCBI Taxonomy" id="2838586"/>
    <lineage>
        <taxon>Bacteria</taxon>
        <taxon>Bacillati</taxon>
        <taxon>Bacillota</taxon>
        <taxon>Clostridia</taxon>
        <taxon>Eubacteriales</taxon>
        <taxon>Oscillospiraceae</taxon>
        <taxon>Flavonifractor</taxon>
    </lineage>
</organism>
<keyword evidence="3" id="KW-0418">Kinase</keyword>
<dbReference type="GO" id="GO:0010134">
    <property type="term" value="P:sulfate assimilation via adenylyl sulfate reduction"/>
    <property type="evidence" value="ECO:0007669"/>
    <property type="project" value="TreeGrafter"/>
</dbReference>
<dbReference type="CDD" id="cd02440">
    <property type="entry name" value="AdoMet_MTases"/>
    <property type="match status" value="1"/>
</dbReference>
<dbReference type="Pfam" id="PF13489">
    <property type="entry name" value="Methyltransf_23"/>
    <property type="match status" value="1"/>
</dbReference>
<dbReference type="SUPFAM" id="SSF52540">
    <property type="entry name" value="P-loop containing nucleoside triphosphate hydrolases"/>
    <property type="match status" value="1"/>
</dbReference>
<proteinExistence type="predicted"/>
<dbReference type="GO" id="GO:0004020">
    <property type="term" value="F:adenylylsulfate kinase activity"/>
    <property type="evidence" value="ECO:0007669"/>
    <property type="project" value="UniProtKB-EC"/>
</dbReference>
<dbReference type="Pfam" id="PF01583">
    <property type="entry name" value="APS_kinase"/>
    <property type="match status" value="1"/>
</dbReference>
<dbReference type="GO" id="GO:0004781">
    <property type="term" value="F:sulfate adenylyltransferase (ATP) activity"/>
    <property type="evidence" value="ECO:0007669"/>
    <property type="project" value="TreeGrafter"/>
</dbReference>
<dbReference type="InterPro" id="IPR059117">
    <property type="entry name" value="APS_kinase_dom"/>
</dbReference>
<dbReference type="AlphaFoldDB" id="A0A9D2MNQ0"/>
<dbReference type="EC" id="2.7.1.25" evidence="3"/>
<evidence type="ECO:0000259" key="2">
    <source>
        <dbReference type="Pfam" id="PF01583"/>
    </source>
</evidence>